<dbReference type="Proteomes" id="UP000625711">
    <property type="component" value="Unassembled WGS sequence"/>
</dbReference>
<name>A0A834IBT3_RHYFE</name>
<dbReference type="PANTHER" id="PTHR46060:SF1">
    <property type="entry name" value="MARINER MOS1 TRANSPOSASE-LIKE PROTEIN"/>
    <property type="match status" value="1"/>
</dbReference>
<dbReference type="OrthoDB" id="616263at2759"/>
<dbReference type="InterPro" id="IPR036397">
    <property type="entry name" value="RNaseH_sf"/>
</dbReference>
<gene>
    <name evidence="1" type="ORF">GWI33_010910</name>
</gene>
<sequence>MDTIYGDSSPLMAMKSAIKEDNVTKIHDLVLANRRLKVRVLRQLGILKDRVGCILHGILSMRKLSMTWVPRLLTPNNKGNQTTSEQCLMLFKRKTKDTSPGERASNNYTVLLAGKVMATVFWDCQEKNDLVCLRKKCSSTTTKLDELGYELPPHPYSPDLASSDFFLFPHLKKSLRRQNFESNKEVIATSEAHFADLEKTYFSDGLKKFEHGWANSIELKEDYIEK</sequence>
<dbReference type="AlphaFoldDB" id="A0A834IBT3"/>
<reference evidence="1" key="1">
    <citation type="submission" date="2020-08" db="EMBL/GenBank/DDBJ databases">
        <title>Genome sequencing and assembly of the red palm weevil Rhynchophorus ferrugineus.</title>
        <authorList>
            <person name="Dias G.B."/>
            <person name="Bergman C.M."/>
            <person name="Manee M."/>
        </authorList>
    </citation>
    <scope>NUCLEOTIDE SEQUENCE</scope>
    <source>
        <strain evidence="1">AA-2017</strain>
        <tissue evidence="1">Whole larva</tissue>
    </source>
</reference>
<accession>A0A834IBT3</accession>
<organism evidence="1 2">
    <name type="scientific">Rhynchophorus ferrugineus</name>
    <name type="common">Red palm weevil</name>
    <name type="synonym">Curculio ferrugineus</name>
    <dbReference type="NCBI Taxonomy" id="354439"/>
    <lineage>
        <taxon>Eukaryota</taxon>
        <taxon>Metazoa</taxon>
        <taxon>Ecdysozoa</taxon>
        <taxon>Arthropoda</taxon>
        <taxon>Hexapoda</taxon>
        <taxon>Insecta</taxon>
        <taxon>Pterygota</taxon>
        <taxon>Neoptera</taxon>
        <taxon>Endopterygota</taxon>
        <taxon>Coleoptera</taxon>
        <taxon>Polyphaga</taxon>
        <taxon>Cucujiformia</taxon>
        <taxon>Curculionidae</taxon>
        <taxon>Dryophthorinae</taxon>
        <taxon>Rhynchophorus</taxon>
    </lineage>
</organism>
<evidence type="ECO:0000313" key="1">
    <source>
        <dbReference type="EMBL" id="KAF7276112.1"/>
    </source>
</evidence>
<proteinExistence type="predicted"/>
<evidence type="ECO:0000313" key="2">
    <source>
        <dbReference type="Proteomes" id="UP000625711"/>
    </source>
</evidence>
<dbReference type="PANTHER" id="PTHR46060">
    <property type="entry name" value="MARINER MOS1 TRANSPOSASE-LIKE PROTEIN"/>
    <property type="match status" value="1"/>
</dbReference>
<comment type="caution">
    <text evidence="1">The sequence shown here is derived from an EMBL/GenBank/DDBJ whole genome shotgun (WGS) entry which is preliminary data.</text>
</comment>
<dbReference type="GO" id="GO:0003676">
    <property type="term" value="F:nucleic acid binding"/>
    <property type="evidence" value="ECO:0007669"/>
    <property type="project" value="InterPro"/>
</dbReference>
<dbReference type="InterPro" id="IPR052709">
    <property type="entry name" value="Transposase-MT_Hybrid"/>
</dbReference>
<dbReference type="Gene3D" id="3.30.420.10">
    <property type="entry name" value="Ribonuclease H-like superfamily/Ribonuclease H"/>
    <property type="match status" value="1"/>
</dbReference>
<keyword evidence="2" id="KW-1185">Reference proteome</keyword>
<dbReference type="EMBL" id="JAACXV010008390">
    <property type="protein sequence ID" value="KAF7276112.1"/>
    <property type="molecule type" value="Genomic_DNA"/>
</dbReference>
<protein>
    <submittedName>
        <fullName evidence="1">Uncharacterized protein</fullName>
    </submittedName>
</protein>